<evidence type="ECO:0000256" key="1">
    <source>
        <dbReference type="SAM" id="MobiDB-lite"/>
    </source>
</evidence>
<feature type="compositionally biased region" description="Polar residues" evidence="1">
    <location>
        <begin position="38"/>
        <end position="50"/>
    </location>
</feature>
<protein>
    <submittedName>
        <fullName evidence="2">Uncharacterized protein</fullName>
    </submittedName>
</protein>
<evidence type="ECO:0000313" key="2">
    <source>
        <dbReference type="EMBL" id="GAU93283.1"/>
    </source>
</evidence>
<sequence length="59" mass="6585">MDVVEHLNCLLNNNQYEVSQRAITATLSNKRKTGVFVTVSSGNDGQSRQSDGVLRWSME</sequence>
<gene>
    <name evidence="2" type="primary">RvY_05248-1</name>
    <name evidence="2" type="synonym">RvY_05248.1</name>
    <name evidence="2" type="ORF">RvY_05248</name>
</gene>
<feature type="region of interest" description="Disordered" evidence="1">
    <location>
        <begin position="38"/>
        <end position="59"/>
    </location>
</feature>
<organism evidence="2 3">
    <name type="scientific">Ramazzottius varieornatus</name>
    <name type="common">Water bear</name>
    <name type="synonym">Tardigrade</name>
    <dbReference type="NCBI Taxonomy" id="947166"/>
    <lineage>
        <taxon>Eukaryota</taxon>
        <taxon>Metazoa</taxon>
        <taxon>Ecdysozoa</taxon>
        <taxon>Tardigrada</taxon>
        <taxon>Eutardigrada</taxon>
        <taxon>Parachela</taxon>
        <taxon>Hypsibioidea</taxon>
        <taxon>Ramazzottiidae</taxon>
        <taxon>Ramazzottius</taxon>
    </lineage>
</organism>
<dbReference type="Proteomes" id="UP000186922">
    <property type="component" value="Unassembled WGS sequence"/>
</dbReference>
<evidence type="ECO:0000313" key="3">
    <source>
        <dbReference type="Proteomes" id="UP000186922"/>
    </source>
</evidence>
<proteinExistence type="predicted"/>
<accession>A0A1D1V3D4</accession>
<comment type="caution">
    <text evidence="2">The sequence shown here is derived from an EMBL/GenBank/DDBJ whole genome shotgun (WGS) entry which is preliminary data.</text>
</comment>
<dbReference type="EMBL" id="BDGG01000002">
    <property type="protein sequence ID" value="GAU93283.1"/>
    <property type="molecule type" value="Genomic_DNA"/>
</dbReference>
<keyword evidence="3" id="KW-1185">Reference proteome</keyword>
<name>A0A1D1V3D4_RAMVA</name>
<reference evidence="2 3" key="1">
    <citation type="journal article" date="2016" name="Nat. Commun.">
        <title>Extremotolerant tardigrade genome and improved radiotolerance of human cultured cells by tardigrade-unique protein.</title>
        <authorList>
            <person name="Hashimoto T."/>
            <person name="Horikawa D.D."/>
            <person name="Saito Y."/>
            <person name="Kuwahara H."/>
            <person name="Kozuka-Hata H."/>
            <person name="Shin-I T."/>
            <person name="Minakuchi Y."/>
            <person name="Ohishi K."/>
            <person name="Motoyama A."/>
            <person name="Aizu T."/>
            <person name="Enomoto A."/>
            <person name="Kondo K."/>
            <person name="Tanaka S."/>
            <person name="Hara Y."/>
            <person name="Koshikawa S."/>
            <person name="Sagara H."/>
            <person name="Miura T."/>
            <person name="Yokobori S."/>
            <person name="Miyagawa K."/>
            <person name="Suzuki Y."/>
            <person name="Kubo T."/>
            <person name="Oyama M."/>
            <person name="Kohara Y."/>
            <person name="Fujiyama A."/>
            <person name="Arakawa K."/>
            <person name="Katayama T."/>
            <person name="Toyoda A."/>
            <person name="Kunieda T."/>
        </authorList>
    </citation>
    <scope>NUCLEOTIDE SEQUENCE [LARGE SCALE GENOMIC DNA]</scope>
    <source>
        <strain evidence="2 3">YOKOZUNA-1</strain>
    </source>
</reference>
<dbReference type="AlphaFoldDB" id="A0A1D1V3D4"/>